<proteinExistence type="predicted"/>
<dbReference type="Proteomes" id="UP000694865">
    <property type="component" value="Unplaced"/>
</dbReference>
<reference evidence="2" key="1">
    <citation type="submission" date="2025-08" db="UniProtKB">
        <authorList>
            <consortium name="RefSeq"/>
        </authorList>
    </citation>
    <scope>IDENTIFICATION</scope>
    <source>
        <tissue evidence="2">Testes</tissue>
    </source>
</reference>
<organism evidence="1 2">
    <name type="scientific">Saccoglossus kowalevskii</name>
    <name type="common">Acorn worm</name>
    <dbReference type="NCBI Taxonomy" id="10224"/>
    <lineage>
        <taxon>Eukaryota</taxon>
        <taxon>Metazoa</taxon>
        <taxon>Hemichordata</taxon>
        <taxon>Enteropneusta</taxon>
        <taxon>Harrimaniidae</taxon>
        <taxon>Saccoglossus</taxon>
    </lineage>
</organism>
<evidence type="ECO:0000313" key="2">
    <source>
        <dbReference type="RefSeq" id="XP_006815293.1"/>
    </source>
</evidence>
<keyword evidence="1" id="KW-1185">Reference proteome</keyword>
<dbReference type="RefSeq" id="XP_006815293.1">
    <property type="nucleotide sequence ID" value="XM_006815230.1"/>
</dbReference>
<name>A0ABM0M5K2_SACKO</name>
<dbReference type="GeneID" id="100371817"/>
<protein>
    <submittedName>
        <fullName evidence="2">Uncharacterized protein LOC100371817</fullName>
    </submittedName>
</protein>
<accession>A0ABM0M5K2</accession>
<sequence>MNPYTCDDNDLPNNGSYEACATLTYYADGLYIVKGCYRSTENTDLWTYSDCIGERIALLAYECNLEHDGWRCLECCTEDLCNESGVSMTTYSATTLLFSLAVYLKLHT</sequence>
<gene>
    <name evidence="2" type="primary">LOC100371817</name>
</gene>
<evidence type="ECO:0000313" key="1">
    <source>
        <dbReference type="Proteomes" id="UP000694865"/>
    </source>
</evidence>